<keyword evidence="2" id="KW-0472">Membrane</keyword>
<dbReference type="OrthoDB" id="435607at2759"/>
<dbReference type="EMBL" id="JAGFBS010000047">
    <property type="protein sequence ID" value="KAG6370651.1"/>
    <property type="molecule type" value="Genomic_DNA"/>
</dbReference>
<dbReference type="AlphaFoldDB" id="A0A8I3A4C2"/>
<feature type="transmembrane region" description="Helical" evidence="2">
    <location>
        <begin position="110"/>
        <end position="134"/>
    </location>
</feature>
<feature type="region of interest" description="Disordered" evidence="1">
    <location>
        <begin position="42"/>
        <end position="77"/>
    </location>
</feature>
<feature type="compositionally biased region" description="Polar residues" evidence="1">
    <location>
        <begin position="58"/>
        <end position="73"/>
    </location>
</feature>
<evidence type="ECO:0000256" key="1">
    <source>
        <dbReference type="SAM" id="MobiDB-lite"/>
    </source>
</evidence>
<keyword evidence="4" id="KW-1185">Reference proteome</keyword>
<dbReference type="Proteomes" id="UP000683000">
    <property type="component" value="Unassembled WGS sequence"/>
</dbReference>
<sequence>MMDFQGPDVMDEDVQEQLKTKQRRLGAAIEHIVISLKRPFHQRKSEAGSSDYDDEKAVTSTHRLSDPQSLSSGEQDDHKTIVLYRAELLEPKSEPAAPLYRRSARFGYRFFQTVISPCSLSIILAFIISIVPVLKVLFVPDVPGVNMPTVNPACDYIGHNNIHRRCFDPIGIDDA</sequence>
<protein>
    <submittedName>
        <fullName evidence="3">Uncharacterized protein</fullName>
    </submittedName>
</protein>
<accession>A0A8I3A4C2</accession>
<organism evidence="3 4">
    <name type="scientific">Boletus reticuloceps</name>
    <dbReference type="NCBI Taxonomy" id="495285"/>
    <lineage>
        <taxon>Eukaryota</taxon>
        <taxon>Fungi</taxon>
        <taxon>Dikarya</taxon>
        <taxon>Basidiomycota</taxon>
        <taxon>Agaricomycotina</taxon>
        <taxon>Agaricomycetes</taxon>
        <taxon>Agaricomycetidae</taxon>
        <taxon>Boletales</taxon>
        <taxon>Boletineae</taxon>
        <taxon>Boletaceae</taxon>
        <taxon>Boletoideae</taxon>
        <taxon>Boletus</taxon>
    </lineage>
</organism>
<comment type="caution">
    <text evidence="3">The sequence shown here is derived from an EMBL/GenBank/DDBJ whole genome shotgun (WGS) entry which is preliminary data.</text>
</comment>
<evidence type="ECO:0000313" key="3">
    <source>
        <dbReference type="EMBL" id="KAG6370651.1"/>
    </source>
</evidence>
<reference evidence="3" key="1">
    <citation type="submission" date="2021-03" db="EMBL/GenBank/DDBJ databases">
        <title>Evolutionary innovations through gain and loss of genes in the ectomycorrhizal Boletales.</title>
        <authorList>
            <person name="Wu G."/>
            <person name="Miyauchi S."/>
            <person name="Morin E."/>
            <person name="Yang Z.-L."/>
            <person name="Xu J."/>
            <person name="Martin F.M."/>
        </authorList>
    </citation>
    <scope>NUCLEOTIDE SEQUENCE</scope>
    <source>
        <strain evidence="3">BR01</strain>
    </source>
</reference>
<keyword evidence="2" id="KW-1133">Transmembrane helix</keyword>
<name>A0A8I3A4C2_9AGAM</name>
<keyword evidence="2" id="KW-0812">Transmembrane</keyword>
<proteinExistence type="predicted"/>
<gene>
    <name evidence="3" type="ORF">JVT61DRAFT_11286</name>
</gene>
<evidence type="ECO:0000256" key="2">
    <source>
        <dbReference type="SAM" id="Phobius"/>
    </source>
</evidence>
<evidence type="ECO:0000313" key="4">
    <source>
        <dbReference type="Proteomes" id="UP000683000"/>
    </source>
</evidence>